<accession>A0ABN2M060</accession>
<reference evidence="1 2" key="1">
    <citation type="journal article" date="2019" name="Int. J. Syst. Evol. Microbiol.">
        <title>The Global Catalogue of Microorganisms (GCM) 10K type strain sequencing project: providing services to taxonomists for standard genome sequencing and annotation.</title>
        <authorList>
            <consortium name="The Broad Institute Genomics Platform"/>
            <consortium name="The Broad Institute Genome Sequencing Center for Infectious Disease"/>
            <person name="Wu L."/>
            <person name="Ma J."/>
        </authorList>
    </citation>
    <scope>NUCLEOTIDE SEQUENCE [LARGE SCALE GENOMIC DNA]</scope>
    <source>
        <strain evidence="1 2">JCM 14322</strain>
    </source>
</reference>
<keyword evidence="2" id="KW-1185">Reference proteome</keyword>
<gene>
    <name evidence="1" type="ORF">GCM10009749_10760</name>
</gene>
<comment type="caution">
    <text evidence="1">The sequence shown here is derived from an EMBL/GenBank/DDBJ whole genome shotgun (WGS) entry which is preliminary data.</text>
</comment>
<dbReference type="Proteomes" id="UP001500002">
    <property type="component" value="Unassembled WGS sequence"/>
</dbReference>
<dbReference type="EMBL" id="BAAANJ010000004">
    <property type="protein sequence ID" value="GAA1804504.1"/>
    <property type="molecule type" value="Genomic_DNA"/>
</dbReference>
<organism evidence="1 2">
    <name type="scientific">Agromyces neolithicus</name>
    <dbReference type="NCBI Taxonomy" id="269420"/>
    <lineage>
        <taxon>Bacteria</taxon>
        <taxon>Bacillati</taxon>
        <taxon>Actinomycetota</taxon>
        <taxon>Actinomycetes</taxon>
        <taxon>Micrococcales</taxon>
        <taxon>Microbacteriaceae</taxon>
        <taxon>Agromyces</taxon>
    </lineage>
</organism>
<sequence length="194" mass="20780">MSGSPRHSGARRLLATGIVFGIAATALIASPAAARPLEHELFSEAFSFTDTNFCDVGISVDIEGVREVHFLFNSRQPGTPPFGQVNFTVDVVYASENGVVTEHVRGIEKDLKITDNEDGTLTILVLSTGNATLYDETGKAIGRNPGQVRFELLIDHNGTVADPSDDVFLEFLGQVKGSTGRNDDFCEAVLPILG</sequence>
<evidence type="ECO:0000313" key="2">
    <source>
        <dbReference type="Proteomes" id="UP001500002"/>
    </source>
</evidence>
<name>A0ABN2M060_9MICO</name>
<proteinExistence type="predicted"/>
<protein>
    <submittedName>
        <fullName evidence="1">Uncharacterized protein</fullName>
    </submittedName>
</protein>
<dbReference type="RefSeq" id="WP_344294215.1">
    <property type="nucleotide sequence ID" value="NZ_BAAANJ010000004.1"/>
</dbReference>
<evidence type="ECO:0000313" key="1">
    <source>
        <dbReference type="EMBL" id="GAA1804504.1"/>
    </source>
</evidence>